<dbReference type="Proteomes" id="UP000318055">
    <property type="component" value="Chromosome"/>
</dbReference>
<keyword evidence="1" id="KW-1133">Transmembrane helix</keyword>
<proteinExistence type="predicted"/>
<name>A0A518RBL1_9SPHN</name>
<dbReference type="AlphaFoldDB" id="A0A518RBL1"/>
<keyword evidence="1" id="KW-0812">Transmembrane</keyword>
<evidence type="ECO:0000313" key="2">
    <source>
        <dbReference type="EMBL" id="QDX24804.1"/>
    </source>
</evidence>
<dbReference type="OrthoDB" id="7581964at2"/>
<accession>A0A518RBL1</accession>
<gene>
    <name evidence="2" type="ORF">FPZ54_01310</name>
</gene>
<evidence type="ECO:0000313" key="3">
    <source>
        <dbReference type="Proteomes" id="UP000318055"/>
    </source>
</evidence>
<dbReference type="KEGG" id="ssua:FPZ54_01310"/>
<evidence type="ECO:0000256" key="1">
    <source>
        <dbReference type="SAM" id="Phobius"/>
    </source>
</evidence>
<reference evidence="2 3" key="1">
    <citation type="submission" date="2019-07" db="EMBL/GenBank/DDBJ databases">
        <title>Sphingomonas alkalisoli sp. nov., isolated from rhizosphere soil of Suaedae salsa.</title>
        <authorList>
            <person name="Zhang H."/>
            <person name="Xu L."/>
            <person name="Zhang J.-X."/>
            <person name="Sun J.-Q."/>
        </authorList>
    </citation>
    <scope>NUCLEOTIDE SEQUENCE [LARGE SCALE GENOMIC DNA]</scope>
    <source>
        <strain evidence="2 3">XS-10</strain>
    </source>
</reference>
<protein>
    <submittedName>
        <fullName evidence="2">Uncharacterized protein</fullName>
    </submittedName>
</protein>
<dbReference type="EMBL" id="CP042239">
    <property type="protein sequence ID" value="QDX24804.1"/>
    <property type="molecule type" value="Genomic_DNA"/>
</dbReference>
<feature type="transmembrane region" description="Helical" evidence="1">
    <location>
        <begin position="48"/>
        <end position="66"/>
    </location>
</feature>
<organism evidence="2 3">
    <name type="scientific">Sphingomonas suaedae</name>
    <dbReference type="NCBI Taxonomy" id="2599297"/>
    <lineage>
        <taxon>Bacteria</taxon>
        <taxon>Pseudomonadati</taxon>
        <taxon>Pseudomonadota</taxon>
        <taxon>Alphaproteobacteria</taxon>
        <taxon>Sphingomonadales</taxon>
        <taxon>Sphingomonadaceae</taxon>
        <taxon>Sphingomonas</taxon>
    </lineage>
</organism>
<keyword evidence="3" id="KW-1185">Reference proteome</keyword>
<keyword evidence="1" id="KW-0472">Membrane</keyword>
<sequence length="67" mass="7040">MEGTMRPELSTGASTVLSLLMLAAGGLAWGGVTMIRRDDHKGGDRTKGVLMIVCAIVLVGNVLIWTV</sequence>
<feature type="transmembrane region" description="Helical" evidence="1">
    <location>
        <begin position="12"/>
        <end position="36"/>
    </location>
</feature>